<dbReference type="EMBL" id="QJKD01000027">
    <property type="protein sequence ID" value="PXX44484.1"/>
    <property type="molecule type" value="Genomic_DNA"/>
</dbReference>
<organism evidence="1 2">
    <name type="scientific">Hungatella effluvii</name>
    <dbReference type="NCBI Taxonomy" id="1096246"/>
    <lineage>
        <taxon>Bacteria</taxon>
        <taxon>Bacillati</taxon>
        <taxon>Bacillota</taxon>
        <taxon>Clostridia</taxon>
        <taxon>Lachnospirales</taxon>
        <taxon>Lachnospiraceae</taxon>
        <taxon>Hungatella</taxon>
    </lineage>
</organism>
<name>A0A2V3XW19_9FIRM</name>
<keyword evidence="2" id="KW-1185">Reference proteome</keyword>
<sequence>MTVRVVRVYLYMFVSEILKGDPQRGFCLCGSPFLEQPTDYLNRVFH</sequence>
<reference evidence="1 2" key="1">
    <citation type="submission" date="2018-05" db="EMBL/GenBank/DDBJ databases">
        <title>Genomic Encyclopedia of Type Strains, Phase IV (KMG-IV): sequencing the most valuable type-strain genomes for metagenomic binning, comparative biology and taxonomic classification.</title>
        <authorList>
            <person name="Goeker M."/>
        </authorList>
    </citation>
    <scope>NUCLEOTIDE SEQUENCE [LARGE SCALE GENOMIC DNA]</scope>
    <source>
        <strain evidence="1 2">DSM 24995</strain>
    </source>
</reference>
<proteinExistence type="predicted"/>
<gene>
    <name evidence="1" type="ORF">DFR60_12721</name>
</gene>
<protein>
    <submittedName>
        <fullName evidence="1">Uncharacterized protein</fullName>
    </submittedName>
</protein>
<dbReference type="AlphaFoldDB" id="A0A2V3XW19"/>
<evidence type="ECO:0000313" key="2">
    <source>
        <dbReference type="Proteomes" id="UP000248057"/>
    </source>
</evidence>
<accession>A0A2V3XW19</accession>
<dbReference type="Proteomes" id="UP000248057">
    <property type="component" value="Unassembled WGS sequence"/>
</dbReference>
<comment type="caution">
    <text evidence="1">The sequence shown here is derived from an EMBL/GenBank/DDBJ whole genome shotgun (WGS) entry which is preliminary data.</text>
</comment>
<evidence type="ECO:0000313" key="1">
    <source>
        <dbReference type="EMBL" id="PXX44484.1"/>
    </source>
</evidence>